<accession>D6ZE37</accession>
<evidence type="ECO:0000256" key="3">
    <source>
        <dbReference type="ARBA" id="ARBA00022679"/>
    </source>
</evidence>
<dbReference type="InterPro" id="IPR015424">
    <property type="entry name" value="PyrdxlP-dep_Trfase"/>
</dbReference>
<dbReference type="InterPro" id="IPR019880">
    <property type="entry name" value="OxyQ"/>
</dbReference>
<comment type="similarity">
    <text evidence="4">Belongs to the class-I pyridoxal-phosphate-dependent aminotransferase family.</text>
</comment>
<feature type="domain" description="Aminotransferase class I/classII large" evidence="5">
    <location>
        <begin position="27"/>
        <end position="367"/>
    </location>
</feature>
<dbReference type="HOGENOM" id="CLU_017584_19_1_11"/>
<dbReference type="SUPFAM" id="SSF53383">
    <property type="entry name" value="PLP-dependent transferases"/>
    <property type="match status" value="1"/>
</dbReference>
<dbReference type="PROSITE" id="PS00105">
    <property type="entry name" value="AA_TRANSFER_CLASS_1"/>
    <property type="match status" value="1"/>
</dbReference>
<dbReference type="InterPro" id="IPR015421">
    <property type="entry name" value="PyrdxlP-dep_Trfase_major"/>
</dbReference>
<evidence type="ECO:0000256" key="2">
    <source>
        <dbReference type="ARBA" id="ARBA00022576"/>
    </source>
</evidence>
<evidence type="ECO:0000313" key="7">
    <source>
        <dbReference type="Proteomes" id="UP000002247"/>
    </source>
</evidence>
<dbReference type="KEGG" id="srt:Srot_0838"/>
<evidence type="ECO:0000313" key="6">
    <source>
        <dbReference type="EMBL" id="ADG97317.1"/>
    </source>
</evidence>
<dbReference type="RefSeq" id="WP_013137773.1">
    <property type="nucleotide sequence ID" value="NC_014168.1"/>
</dbReference>
<dbReference type="PANTHER" id="PTHR42832:SF3">
    <property type="entry name" value="L-GLUTAMINE--4-(METHYLSULFANYL)-2-OXOBUTANOATE AMINOTRANSFERASE"/>
    <property type="match status" value="1"/>
</dbReference>
<reference evidence="6 7" key="1">
    <citation type="journal article" date="2010" name="Stand. Genomic Sci.">
        <title>Complete genome sequence of Segniliparus rotundus type strain (CDC 1076).</title>
        <authorList>
            <person name="Sikorski J."/>
            <person name="Lapidus A."/>
            <person name="Copeland A."/>
            <person name="Misra M."/>
            <person name="Glavina Del Rio T."/>
            <person name="Nolan M."/>
            <person name="Lucas S."/>
            <person name="Chen F."/>
            <person name="Tice H."/>
            <person name="Cheng J.F."/>
            <person name="Jando M."/>
            <person name="Schneider S."/>
            <person name="Bruce D."/>
            <person name="Goodwin L."/>
            <person name="Pitluck S."/>
            <person name="Liolios K."/>
            <person name="Mikhailova N."/>
            <person name="Pati A."/>
            <person name="Ivanova N."/>
            <person name="Mavromatis K."/>
            <person name="Chen A."/>
            <person name="Palaniappan K."/>
            <person name="Chertkov O."/>
            <person name="Land M."/>
            <person name="Hauser L."/>
            <person name="Chang Y.J."/>
            <person name="Jeffries C.D."/>
            <person name="Brettin T."/>
            <person name="Detter J.C."/>
            <person name="Han C."/>
            <person name="Rohde M."/>
            <person name="Goker M."/>
            <person name="Bristow J."/>
            <person name="Eisen J.A."/>
            <person name="Markowitz V."/>
            <person name="Hugenholtz P."/>
            <person name="Kyrpides N.C."/>
            <person name="Klenk H.P."/>
        </authorList>
    </citation>
    <scope>NUCLEOTIDE SEQUENCE [LARGE SCALE GENOMIC DNA]</scope>
    <source>
        <strain evidence="7">ATCC BAA-972 / CDC 1076 / CIP 108378 / DSM 44985 / JCM 13578</strain>
    </source>
</reference>
<dbReference type="GO" id="GO:0008483">
    <property type="term" value="F:transaminase activity"/>
    <property type="evidence" value="ECO:0007669"/>
    <property type="project" value="UniProtKB-KW"/>
</dbReference>
<protein>
    <recommendedName>
        <fullName evidence="4">Aminotransferase</fullName>
        <ecNumber evidence="4">2.6.1.-</ecNumber>
    </recommendedName>
</protein>
<dbReference type="EMBL" id="CP001958">
    <property type="protein sequence ID" value="ADG97317.1"/>
    <property type="molecule type" value="Genomic_DNA"/>
</dbReference>
<dbReference type="AlphaFoldDB" id="D6ZE37"/>
<keyword evidence="7" id="KW-1185">Reference proteome</keyword>
<dbReference type="InterPro" id="IPR004838">
    <property type="entry name" value="NHTrfase_class1_PyrdxlP-BS"/>
</dbReference>
<proteinExistence type="inferred from homology"/>
<sequence>MNFDLPDFPWDSLAGAKARAAEHPDGLVDLSVGSPADPVAPSARAALAAASDAHGYPVTAGTSELRGAIASALARDFGLSAVAGEPCAFGDLFPVIGAKEAIAWLPTLLGAREGDTVVIPRLAYPTYEVAAKLARAQVVRADHPDELPPLAKPPVLWFLNSPANPHGAIARPGLLAEILAWTRAHGAVLVSDECYLRFAWEGEAVCALHPSVTGGEPQGVIVVHSLSKIANLAGYRAGYIAGDPVIVRELLALRRHAGMILPGPVQAAVAAALRDAGELDAQRERYRARRAALRPALADSGLRVEHSEGGLYLWATRGEPAGATVDWFAERGVLVAPGSFYGQDGAQHVRVALTATDEDIAKVVRRLGVTVSPAGRLV</sequence>
<keyword evidence="2 4" id="KW-0032">Aminotransferase</keyword>
<dbReference type="CDD" id="cd00609">
    <property type="entry name" value="AAT_like"/>
    <property type="match status" value="1"/>
</dbReference>
<dbReference type="PANTHER" id="PTHR42832">
    <property type="entry name" value="AMINO ACID AMINOTRANSFERASE"/>
    <property type="match status" value="1"/>
</dbReference>
<dbReference type="Gene3D" id="3.40.640.10">
    <property type="entry name" value="Type I PLP-dependent aspartate aminotransferase-like (Major domain)"/>
    <property type="match status" value="1"/>
</dbReference>
<comment type="cofactor">
    <cofactor evidence="1 4">
        <name>pyridoxal 5'-phosphate</name>
        <dbReference type="ChEBI" id="CHEBI:597326"/>
    </cofactor>
</comment>
<dbReference type="InterPro" id="IPR050881">
    <property type="entry name" value="LL-DAP_aminotransferase"/>
</dbReference>
<keyword evidence="3 4" id="KW-0808">Transferase</keyword>
<dbReference type="OrthoDB" id="9813612at2"/>
<dbReference type="Pfam" id="PF00155">
    <property type="entry name" value="Aminotran_1_2"/>
    <property type="match status" value="1"/>
</dbReference>
<evidence type="ECO:0000256" key="1">
    <source>
        <dbReference type="ARBA" id="ARBA00001933"/>
    </source>
</evidence>
<dbReference type="Proteomes" id="UP000002247">
    <property type="component" value="Chromosome"/>
</dbReference>
<name>D6ZE37_SEGRD</name>
<dbReference type="STRING" id="640132.Srot_0838"/>
<dbReference type="GO" id="GO:0030170">
    <property type="term" value="F:pyridoxal phosphate binding"/>
    <property type="evidence" value="ECO:0007669"/>
    <property type="project" value="InterPro"/>
</dbReference>
<dbReference type="InterPro" id="IPR004839">
    <property type="entry name" value="Aminotransferase_I/II_large"/>
</dbReference>
<evidence type="ECO:0000259" key="5">
    <source>
        <dbReference type="Pfam" id="PF00155"/>
    </source>
</evidence>
<dbReference type="EC" id="2.6.1.-" evidence="4"/>
<gene>
    <name evidence="6" type="ordered locus">Srot_0838</name>
</gene>
<organism evidence="6 7">
    <name type="scientific">Segniliparus rotundus (strain ATCC BAA-972 / CDC 1076 / CIP 108378 / DSM 44985 / JCM 13578)</name>
    <dbReference type="NCBI Taxonomy" id="640132"/>
    <lineage>
        <taxon>Bacteria</taxon>
        <taxon>Bacillati</taxon>
        <taxon>Actinomycetota</taxon>
        <taxon>Actinomycetes</taxon>
        <taxon>Mycobacteriales</taxon>
        <taxon>Segniliparaceae</taxon>
        <taxon>Segniliparus</taxon>
    </lineage>
</organism>
<dbReference type="eggNOG" id="COG0436">
    <property type="taxonomic scope" value="Bacteria"/>
</dbReference>
<dbReference type="NCBIfam" id="TIGR03539">
    <property type="entry name" value="DapC_actino"/>
    <property type="match status" value="1"/>
</dbReference>
<evidence type="ECO:0000256" key="4">
    <source>
        <dbReference type="RuleBase" id="RU000481"/>
    </source>
</evidence>